<dbReference type="OrthoDB" id="9815002at2"/>
<keyword evidence="3" id="KW-1185">Reference proteome</keyword>
<dbReference type="SUPFAM" id="SSF53955">
    <property type="entry name" value="Lysozyme-like"/>
    <property type="match status" value="1"/>
</dbReference>
<evidence type="ECO:0000313" key="3">
    <source>
        <dbReference type="Proteomes" id="UP000027822"/>
    </source>
</evidence>
<evidence type="ECO:0000259" key="1">
    <source>
        <dbReference type="Pfam" id="PF01464"/>
    </source>
</evidence>
<name>A0A073KEB6_9BACI</name>
<dbReference type="EMBL" id="JOTN01000003">
    <property type="protein sequence ID" value="KEK20658.1"/>
    <property type="molecule type" value="Genomic_DNA"/>
</dbReference>
<dbReference type="RefSeq" id="WP_034636928.1">
    <property type="nucleotide sequence ID" value="NZ_CBCSJC010000020.1"/>
</dbReference>
<dbReference type="PANTHER" id="PTHR37423">
    <property type="entry name" value="SOLUBLE LYTIC MUREIN TRANSGLYCOSYLASE-RELATED"/>
    <property type="match status" value="1"/>
</dbReference>
<dbReference type="InterPro" id="IPR023346">
    <property type="entry name" value="Lysozyme-like_dom_sf"/>
</dbReference>
<sequence>MMSGNIVQEVLSYRKMQFQEKLKSPEAFMNNKFQQTFQAEQLQAEKSSTKVEEQFAAIQTEEIQDVQSLQVSQQEFDRRFQDVTNGSDVSQDYDKWGLTEKYTIQPIRSSNEGKYTDIIERMSAEHGVPKALIQKMIEVESNFNPNVVSHAGAMGLMQLMPVNVKEQGVKDPFSPADNIEGGVKEITGYLKKYNGDLVLSLAAYNAGQGNVRKYGGVPPFRETENYIKKILNIDVRK</sequence>
<reference evidence="2 3" key="1">
    <citation type="submission" date="2014-06" db="EMBL/GenBank/DDBJ databases">
        <title>Draft genome sequence of Bacillus manliponensis JCM 15802 (MCCC 1A00708).</title>
        <authorList>
            <person name="Lai Q."/>
            <person name="Liu Y."/>
            <person name="Shao Z."/>
        </authorList>
    </citation>
    <scope>NUCLEOTIDE SEQUENCE [LARGE SCALE GENOMIC DNA]</scope>
    <source>
        <strain evidence="2 3">JCM 15802</strain>
    </source>
</reference>
<evidence type="ECO:0000313" key="2">
    <source>
        <dbReference type="EMBL" id="KEK20658.1"/>
    </source>
</evidence>
<dbReference type="AlphaFoldDB" id="A0A073KEB6"/>
<protein>
    <submittedName>
        <fullName evidence="2">Lytic transglycosylase</fullName>
    </submittedName>
</protein>
<feature type="domain" description="Transglycosylase SLT" evidence="1">
    <location>
        <begin position="119"/>
        <end position="226"/>
    </location>
</feature>
<dbReference type="PANTHER" id="PTHR37423:SF2">
    <property type="entry name" value="MEMBRANE-BOUND LYTIC MUREIN TRANSGLYCOSYLASE C"/>
    <property type="match status" value="1"/>
</dbReference>
<dbReference type="STRING" id="574376.BAMA_14710"/>
<dbReference type="Pfam" id="PF01464">
    <property type="entry name" value="SLT"/>
    <property type="match status" value="1"/>
</dbReference>
<dbReference type="CDD" id="cd00254">
    <property type="entry name" value="LT-like"/>
    <property type="match status" value="1"/>
</dbReference>
<dbReference type="InterPro" id="IPR008258">
    <property type="entry name" value="Transglycosylase_SLT_dom_1"/>
</dbReference>
<organism evidence="2 3">
    <name type="scientific">Bacillus manliponensis</name>
    <dbReference type="NCBI Taxonomy" id="574376"/>
    <lineage>
        <taxon>Bacteria</taxon>
        <taxon>Bacillati</taxon>
        <taxon>Bacillota</taxon>
        <taxon>Bacilli</taxon>
        <taxon>Bacillales</taxon>
        <taxon>Bacillaceae</taxon>
        <taxon>Bacillus</taxon>
        <taxon>Bacillus cereus group</taxon>
    </lineage>
</organism>
<gene>
    <name evidence="2" type="ORF">BAMA_14710</name>
</gene>
<accession>A0A073KEB6</accession>
<dbReference type="Proteomes" id="UP000027822">
    <property type="component" value="Unassembled WGS sequence"/>
</dbReference>
<comment type="caution">
    <text evidence="2">The sequence shown here is derived from an EMBL/GenBank/DDBJ whole genome shotgun (WGS) entry which is preliminary data.</text>
</comment>
<dbReference type="eggNOG" id="COG0741">
    <property type="taxonomic scope" value="Bacteria"/>
</dbReference>
<dbReference type="Gene3D" id="1.10.530.10">
    <property type="match status" value="1"/>
</dbReference>
<proteinExistence type="predicted"/>